<dbReference type="Gramene" id="Pp3c24_10110V3.1">
    <property type="protein sequence ID" value="PAC:32910625.CDS.1"/>
    <property type="gene ID" value="Pp3c24_10110"/>
</dbReference>
<evidence type="ECO:0000256" key="1">
    <source>
        <dbReference type="SAM" id="Phobius"/>
    </source>
</evidence>
<keyword evidence="1" id="KW-0812">Transmembrane</keyword>
<dbReference type="GeneID" id="112276457"/>
<organism evidence="2">
    <name type="scientific">Physcomitrium patens</name>
    <name type="common">Spreading-leaved earth moss</name>
    <name type="synonym">Physcomitrella patens</name>
    <dbReference type="NCBI Taxonomy" id="3218"/>
    <lineage>
        <taxon>Eukaryota</taxon>
        <taxon>Viridiplantae</taxon>
        <taxon>Streptophyta</taxon>
        <taxon>Embryophyta</taxon>
        <taxon>Bryophyta</taxon>
        <taxon>Bryophytina</taxon>
        <taxon>Bryopsida</taxon>
        <taxon>Funariidae</taxon>
        <taxon>Funariales</taxon>
        <taxon>Funariaceae</taxon>
        <taxon>Physcomitrium</taxon>
    </lineage>
</organism>
<reference evidence="2 4" key="2">
    <citation type="journal article" date="2018" name="Plant J.">
        <title>The Physcomitrella patens chromosome-scale assembly reveals moss genome structure and evolution.</title>
        <authorList>
            <person name="Lang D."/>
            <person name="Ullrich K.K."/>
            <person name="Murat F."/>
            <person name="Fuchs J."/>
            <person name="Jenkins J."/>
            <person name="Haas F.B."/>
            <person name="Piednoel M."/>
            <person name="Gundlach H."/>
            <person name="Van Bel M."/>
            <person name="Meyberg R."/>
            <person name="Vives C."/>
            <person name="Morata J."/>
            <person name="Symeonidi A."/>
            <person name="Hiss M."/>
            <person name="Muchero W."/>
            <person name="Kamisugi Y."/>
            <person name="Saleh O."/>
            <person name="Blanc G."/>
            <person name="Decker E.L."/>
            <person name="van Gessel N."/>
            <person name="Grimwood J."/>
            <person name="Hayes R.D."/>
            <person name="Graham S.W."/>
            <person name="Gunter L.E."/>
            <person name="McDaniel S.F."/>
            <person name="Hoernstein S.N.W."/>
            <person name="Larsson A."/>
            <person name="Li F.W."/>
            <person name="Perroud P.F."/>
            <person name="Phillips J."/>
            <person name="Ranjan P."/>
            <person name="Rokshar D.S."/>
            <person name="Rothfels C.J."/>
            <person name="Schneider L."/>
            <person name="Shu S."/>
            <person name="Stevenson D.W."/>
            <person name="Thummler F."/>
            <person name="Tillich M."/>
            <person name="Villarreal Aguilar J.C."/>
            <person name="Widiez T."/>
            <person name="Wong G.K."/>
            <person name="Wymore A."/>
            <person name="Zhang Y."/>
            <person name="Zimmer A.D."/>
            <person name="Quatrano R.S."/>
            <person name="Mayer K.F.X."/>
            <person name="Goodstein D."/>
            <person name="Casacuberta J.M."/>
            <person name="Vandepoele K."/>
            <person name="Reski R."/>
            <person name="Cuming A.C."/>
            <person name="Tuskan G.A."/>
            <person name="Maumus F."/>
            <person name="Salse J."/>
            <person name="Schmutz J."/>
            <person name="Rensing S.A."/>
        </authorList>
    </citation>
    <scope>NUCLEOTIDE SEQUENCE [LARGE SCALE GENOMIC DNA]</scope>
    <source>
        <strain evidence="3 4">cv. Gransden 2004</strain>
    </source>
</reference>
<keyword evidence="4" id="KW-1185">Reference proteome</keyword>
<sequence length="162" mass="17420">MLGSVMAFSSESSRTSILPFLPNSHPFPLPHAASLFPIFTSCYGLGSCSGSSTLAPASASRPSLRWFSSSSGSSNTPPEMRDVKAYKLPPVNPPDKENPDAVTLRAQWDNAVRLYGRMYSHAWGTAILAGVTLFGIGWYVKGENPLKALDPTGEIKKKETAD</sequence>
<gene>
    <name evidence="3" type="primary">LOC112276457</name>
    <name evidence="2" type="ORF">PHYPA_028876</name>
</gene>
<reference evidence="3" key="3">
    <citation type="submission" date="2020-12" db="UniProtKB">
        <authorList>
            <consortium name="EnsemblPlants"/>
        </authorList>
    </citation>
    <scope>IDENTIFICATION</scope>
</reference>
<protein>
    <submittedName>
        <fullName evidence="2 3">Uncharacterized protein</fullName>
    </submittedName>
</protein>
<dbReference type="EnsemblPlants" id="Pp3c24_10110V3.2">
    <property type="protein sequence ID" value="PAC:32910626.CDS.1"/>
    <property type="gene ID" value="Pp3c24_10110"/>
</dbReference>
<evidence type="ECO:0000313" key="3">
    <source>
        <dbReference type="EnsemblPlants" id="PAC:32910625.CDS.1"/>
    </source>
</evidence>
<dbReference type="RefSeq" id="XP_024363571.1">
    <property type="nucleotide sequence ID" value="XM_024507803.2"/>
</dbReference>
<evidence type="ECO:0000313" key="4">
    <source>
        <dbReference type="Proteomes" id="UP000006727"/>
    </source>
</evidence>
<dbReference type="AlphaFoldDB" id="A0A2K1IG84"/>
<dbReference type="Proteomes" id="UP000006727">
    <property type="component" value="Chromosome 24"/>
</dbReference>
<dbReference type="PANTHER" id="PTHR37186:SF1">
    <property type="entry name" value="OS06G0524500 PROTEIN"/>
    <property type="match status" value="1"/>
</dbReference>
<dbReference type="PANTHER" id="PTHR37186">
    <property type="entry name" value="OS06G0524500 PROTEIN"/>
    <property type="match status" value="1"/>
</dbReference>
<keyword evidence="1" id="KW-0472">Membrane</keyword>
<keyword evidence="1" id="KW-1133">Transmembrane helix</keyword>
<dbReference type="OrthoDB" id="1433814at2759"/>
<evidence type="ECO:0000313" key="2">
    <source>
        <dbReference type="EMBL" id="PNR28284.1"/>
    </source>
</evidence>
<dbReference type="STRING" id="3218.A0A2K1IG84"/>
<dbReference type="Gramene" id="Pp3c24_10110V3.2">
    <property type="protein sequence ID" value="PAC:32910626.CDS.1"/>
    <property type="gene ID" value="Pp3c24_10110"/>
</dbReference>
<feature type="transmembrane region" description="Helical" evidence="1">
    <location>
        <begin position="122"/>
        <end position="140"/>
    </location>
</feature>
<accession>A0A2K1IG84</accession>
<name>A0A2K1IG84_PHYPA</name>
<reference evidence="2 4" key="1">
    <citation type="journal article" date="2008" name="Science">
        <title>The Physcomitrella genome reveals evolutionary insights into the conquest of land by plants.</title>
        <authorList>
            <person name="Rensing S."/>
            <person name="Lang D."/>
            <person name="Zimmer A."/>
            <person name="Terry A."/>
            <person name="Salamov A."/>
            <person name="Shapiro H."/>
            <person name="Nishiyama T."/>
            <person name="Perroud P.-F."/>
            <person name="Lindquist E."/>
            <person name="Kamisugi Y."/>
            <person name="Tanahashi T."/>
            <person name="Sakakibara K."/>
            <person name="Fujita T."/>
            <person name="Oishi K."/>
            <person name="Shin-I T."/>
            <person name="Kuroki Y."/>
            <person name="Toyoda A."/>
            <person name="Suzuki Y."/>
            <person name="Hashimoto A."/>
            <person name="Yamaguchi K."/>
            <person name="Sugano A."/>
            <person name="Kohara Y."/>
            <person name="Fujiyama A."/>
            <person name="Anterola A."/>
            <person name="Aoki S."/>
            <person name="Ashton N."/>
            <person name="Barbazuk W.B."/>
            <person name="Barker E."/>
            <person name="Bennetzen J."/>
            <person name="Bezanilla M."/>
            <person name="Blankenship R."/>
            <person name="Cho S.H."/>
            <person name="Dutcher S."/>
            <person name="Estelle M."/>
            <person name="Fawcett J.A."/>
            <person name="Gundlach H."/>
            <person name="Hanada K."/>
            <person name="Heyl A."/>
            <person name="Hicks K.A."/>
            <person name="Hugh J."/>
            <person name="Lohr M."/>
            <person name="Mayer K."/>
            <person name="Melkozernov A."/>
            <person name="Murata T."/>
            <person name="Nelson D."/>
            <person name="Pils B."/>
            <person name="Prigge M."/>
            <person name="Reiss B."/>
            <person name="Renner T."/>
            <person name="Rombauts S."/>
            <person name="Rushton P."/>
            <person name="Sanderfoot A."/>
            <person name="Schween G."/>
            <person name="Shiu S.-H."/>
            <person name="Stueber K."/>
            <person name="Theodoulou F.L."/>
            <person name="Tu H."/>
            <person name="Van de Peer Y."/>
            <person name="Verrier P.J."/>
            <person name="Waters E."/>
            <person name="Wood A."/>
            <person name="Yang L."/>
            <person name="Cove D."/>
            <person name="Cuming A."/>
            <person name="Hasebe M."/>
            <person name="Lucas S."/>
            <person name="Mishler D.B."/>
            <person name="Reski R."/>
            <person name="Grigoriev I."/>
            <person name="Quatrano R.S."/>
            <person name="Boore J.L."/>
        </authorList>
    </citation>
    <scope>NUCLEOTIDE SEQUENCE [LARGE SCALE GENOMIC DNA]</scope>
    <source>
        <strain evidence="3 4">cv. Gransden 2004</strain>
    </source>
</reference>
<dbReference type="EnsemblPlants" id="Pp3c24_10110V3.1">
    <property type="protein sequence ID" value="PAC:32910625.CDS.1"/>
    <property type="gene ID" value="Pp3c24_10110"/>
</dbReference>
<proteinExistence type="predicted"/>
<dbReference type="EMBL" id="ABEU02000024">
    <property type="protein sequence ID" value="PNR28284.1"/>
    <property type="molecule type" value="Genomic_DNA"/>
</dbReference>